<dbReference type="GO" id="GO:0015528">
    <property type="term" value="F:lactose:proton symporter activity"/>
    <property type="evidence" value="ECO:0007669"/>
    <property type="project" value="TreeGrafter"/>
</dbReference>
<dbReference type="EMBL" id="CP030085">
    <property type="protein sequence ID" value="AWW49691.1"/>
    <property type="molecule type" value="Genomic_DNA"/>
</dbReference>
<evidence type="ECO:0000256" key="3">
    <source>
        <dbReference type="ARBA" id="ARBA00022475"/>
    </source>
</evidence>
<feature type="transmembrane region" description="Helical" evidence="8">
    <location>
        <begin position="135"/>
        <end position="155"/>
    </location>
</feature>
<keyword evidence="4" id="KW-0997">Cell inner membrane</keyword>
<dbReference type="InterPro" id="IPR024989">
    <property type="entry name" value="MFS_assoc_dom"/>
</dbReference>
<evidence type="ECO:0000256" key="7">
    <source>
        <dbReference type="ARBA" id="ARBA00023136"/>
    </source>
</evidence>
<evidence type="ECO:0000256" key="6">
    <source>
        <dbReference type="ARBA" id="ARBA00022989"/>
    </source>
</evidence>
<sequence>MTPSVRWAFGSFFFLYFAYVGLVSPYASLFFVDQGFNVIQISVLMSMLQITRIIGPFSWGWLSDYLSNRIGIIRFCACLASVTFLAIFYLHSYIAFFVWMFVLHTILSSLMPLGESATVHALYKDNSFDKRYGRLRLWGSLGFIAMVLFAGELFQRKSIELYPIVGSVVLLLLAMVTFRLHEPKVQRHRMVKGELLSVLLNPDVRWFLVSGFFMIFAHAALYVFYSLYLTKLGYNKFQIGLFWALGVSAEVIFFYFQSKVLSRLQPEIVLQASFGVGVLRFILIAFFPLTWVLIIAQVMHAGTFAAHHSAATKLLQRWFTGPLQARGQALMATVSYGLGGTLGGLCSGWIWDLAQPRDVFVMSAFACGLAGMAIQKLRPQDPVHKPIASH</sequence>
<feature type="transmembrane region" description="Helical" evidence="8">
    <location>
        <begin position="38"/>
        <end position="59"/>
    </location>
</feature>
<keyword evidence="6 8" id="KW-1133">Transmembrane helix</keyword>
<reference evidence="11" key="1">
    <citation type="submission" date="2018-06" db="EMBL/GenBank/DDBJ databases">
        <title>Description of a new Polynucleobacter species.</title>
        <authorList>
            <person name="Hahn M.W."/>
        </authorList>
    </citation>
    <scope>NUCLEOTIDE SEQUENCE [LARGE SCALE GENOMIC DNA]</scope>
    <source>
        <strain evidence="11">MG-25-Pas1-D2</strain>
    </source>
</reference>
<comment type="subcellular location">
    <subcellularLocation>
        <location evidence="1">Cell inner membrane</location>
        <topology evidence="1">Multi-pass membrane protein</topology>
    </subcellularLocation>
</comment>
<keyword evidence="2" id="KW-0813">Transport</keyword>
<dbReference type="RefSeq" id="WP_112294616.1">
    <property type="nucleotide sequence ID" value="NZ_CBCSBS010000001.1"/>
</dbReference>
<keyword evidence="5 8" id="KW-0812">Transmembrane</keyword>
<keyword evidence="7 8" id="KW-0472">Membrane</keyword>
<proteinExistence type="predicted"/>
<evidence type="ECO:0000256" key="1">
    <source>
        <dbReference type="ARBA" id="ARBA00004429"/>
    </source>
</evidence>
<dbReference type="Pfam" id="PF12832">
    <property type="entry name" value="MFS_1_like"/>
    <property type="match status" value="1"/>
</dbReference>
<evidence type="ECO:0000256" key="2">
    <source>
        <dbReference type="ARBA" id="ARBA00022448"/>
    </source>
</evidence>
<dbReference type="SUPFAM" id="SSF103473">
    <property type="entry name" value="MFS general substrate transporter"/>
    <property type="match status" value="1"/>
</dbReference>
<feature type="transmembrane region" description="Helical" evidence="8">
    <location>
        <begin position="237"/>
        <end position="256"/>
    </location>
</feature>
<feature type="transmembrane region" description="Helical" evidence="8">
    <location>
        <begin position="71"/>
        <end position="90"/>
    </location>
</feature>
<evidence type="ECO:0000313" key="10">
    <source>
        <dbReference type="EMBL" id="AWW49691.1"/>
    </source>
</evidence>
<dbReference type="Proteomes" id="UP000248592">
    <property type="component" value="Chromosome"/>
</dbReference>
<organism evidence="10 11">
    <name type="scientific">Polynucleobacter paneuropaeus</name>
    <dbReference type="NCBI Taxonomy" id="2527775"/>
    <lineage>
        <taxon>Bacteria</taxon>
        <taxon>Pseudomonadati</taxon>
        <taxon>Pseudomonadota</taxon>
        <taxon>Betaproteobacteria</taxon>
        <taxon>Burkholderiales</taxon>
        <taxon>Burkholderiaceae</taxon>
        <taxon>Polynucleobacter</taxon>
    </lineage>
</organism>
<feature type="transmembrane region" description="Helical" evidence="8">
    <location>
        <begin position="161"/>
        <end position="180"/>
    </location>
</feature>
<dbReference type="GeneID" id="66832269"/>
<evidence type="ECO:0000256" key="4">
    <source>
        <dbReference type="ARBA" id="ARBA00022519"/>
    </source>
</evidence>
<accession>A0A2Z4JSB7</accession>
<feature type="transmembrane region" description="Helical" evidence="8">
    <location>
        <begin position="268"/>
        <end position="294"/>
    </location>
</feature>
<feature type="domain" description="Major facilitator superfamily associated" evidence="9">
    <location>
        <begin position="7"/>
        <end position="361"/>
    </location>
</feature>
<dbReference type="Gene3D" id="1.20.1250.20">
    <property type="entry name" value="MFS general substrate transporter like domains"/>
    <property type="match status" value="2"/>
</dbReference>
<dbReference type="GO" id="GO:0030395">
    <property type="term" value="F:lactose binding"/>
    <property type="evidence" value="ECO:0007669"/>
    <property type="project" value="TreeGrafter"/>
</dbReference>
<evidence type="ECO:0000256" key="5">
    <source>
        <dbReference type="ARBA" id="ARBA00022692"/>
    </source>
</evidence>
<name>A0A2Z4JSB7_9BURK</name>
<gene>
    <name evidence="10" type="ORF">Pas1_04405</name>
</gene>
<dbReference type="InterPro" id="IPR036259">
    <property type="entry name" value="MFS_trans_sf"/>
</dbReference>
<dbReference type="PANTHER" id="PTHR23522:SF10">
    <property type="entry name" value="3-PHENYLPROPIONIC ACID TRANSPORTER-RELATED"/>
    <property type="match status" value="1"/>
</dbReference>
<dbReference type="InterPro" id="IPR026032">
    <property type="entry name" value="HcaT-like"/>
</dbReference>
<feature type="transmembrane region" description="Helical" evidence="8">
    <location>
        <begin position="206"/>
        <end position="225"/>
    </location>
</feature>
<feature type="transmembrane region" description="Helical" evidence="8">
    <location>
        <begin position="12"/>
        <end position="32"/>
    </location>
</feature>
<dbReference type="PANTHER" id="PTHR23522">
    <property type="entry name" value="BLL5896 PROTEIN"/>
    <property type="match status" value="1"/>
</dbReference>
<evidence type="ECO:0000256" key="8">
    <source>
        <dbReference type="SAM" id="Phobius"/>
    </source>
</evidence>
<evidence type="ECO:0000313" key="11">
    <source>
        <dbReference type="Proteomes" id="UP000248592"/>
    </source>
</evidence>
<dbReference type="AlphaFoldDB" id="A0A2Z4JSB7"/>
<keyword evidence="3" id="KW-1003">Cell membrane</keyword>
<protein>
    <submittedName>
        <fullName evidence="10">MFS transporter</fullName>
    </submittedName>
</protein>
<dbReference type="GO" id="GO:0005886">
    <property type="term" value="C:plasma membrane"/>
    <property type="evidence" value="ECO:0007669"/>
    <property type="project" value="UniProtKB-SubCell"/>
</dbReference>
<feature type="transmembrane region" description="Helical" evidence="8">
    <location>
        <begin position="96"/>
        <end position="114"/>
    </location>
</feature>
<dbReference type="PIRSF" id="PIRSF004925">
    <property type="entry name" value="HcaT"/>
    <property type="match status" value="1"/>
</dbReference>
<evidence type="ECO:0000259" key="9">
    <source>
        <dbReference type="Pfam" id="PF12832"/>
    </source>
</evidence>